<dbReference type="Pfam" id="PF05687">
    <property type="entry name" value="BES1_N"/>
    <property type="match status" value="1"/>
</dbReference>
<evidence type="ECO:0000256" key="4">
    <source>
        <dbReference type="ARBA" id="ARBA00023015"/>
    </source>
</evidence>
<dbReference type="AlphaFoldDB" id="A0AAD8VT94"/>
<comment type="caution">
    <text evidence="11">The sequence shown here is derived from an EMBL/GenBank/DDBJ whole genome shotgun (WGS) entry which is preliminary data.</text>
</comment>
<keyword evidence="4 7" id="KW-0805">Transcription regulation</keyword>
<dbReference type="PANTHER" id="PTHR31506">
    <property type="entry name" value="BES1/BZR1 HOMOLOG PROTEIN 3-RELATED"/>
    <property type="match status" value="1"/>
</dbReference>
<dbReference type="Proteomes" id="UP001231189">
    <property type="component" value="Unassembled WGS sequence"/>
</dbReference>
<evidence type="ECO:0000256" key="8">
    <source>
        <dbReference type="SAM" id="MobiDB-lite"/>
    </source>
</evidence>
<evidence type="ECO:0000313" key="12">
    <source>
        <dbReference type="Proteomes" id="UP001231189"/>
    </source>
</evidence>
<comment type="similarity">
    <text evidence="1 7">Belongs to the BZR/LAT61 family.</text>
</comment>
<evidence type="ECO:0000256" key="7">
    <source>
        <dbReference type="RuleBase" id="RU369040"/>
    </source>
</evidence>
<organism evidence="11 12">
    <name type="scientific">Lolium multiflorum</name>
    <name type="common">Italian ryegrass</name>
    <name type="synonym">Lolium perenne subsp. multiflorum</name>
    <dbReference type="NCBI Taxonomy" id="4521"/>
    <lineage>
        <taxon>Eukaryota</taxon>
        <taxon>Viridiplantae</taxon>
        <taxon>Streptophyta</taxon>
        <taxon>Embryophyta</taxon>
        <taxon>Tracheophyta</taxon>
        <taxon>Spermatophyta</taxon>
        <taxon>Magnoliopsida</taxon>
        <taxon>Liliopsida</taxon>
        <taxon>Poales</taxon>
        <taxon>Poaceae</taxon>
        <taxon>BOP clade</taxon>
        <taxon>Pooideae</taxon>
        <taxon>Poodae</taxon>
        <taxon>Poeae</taxon>
        <taxon>Poeae Chloroplast Group 2 (Poeae type)</taxon>
        <taxon>Loliodinae</taxon>
        <taxon>Loliinae</taxon>
        <taxon>Lolium</taxon>
    </lineage>
</organism>
<keyword evidence="6 7" id="KW-0804">Transcription</keyword>
<keyword evidence="3 7" id="KW-1070">Brassinosteroid signaling pathway</keyword>
<name>A0AAD8VT94_LOLMU</name>
<accession>A0AAD8VT94</accession>
<evidence type="ECO:0000256" key="3">
    <source>
        <dbReference type="ARBA" id="ARBA00022626"/>
    </source>
</evidence>
<dbReference type="GO" id="GO:0005634">
    <property type="term" value="C:nucleus"/>
    <property type="evidence" value="ECO:0007669"/>
    <property type="project" value="UniProtKB-SubCell"/>
</dbReference>
<evidence type="ECO:0000256" key="5">
    <source>
        <dbReference type="ARBA" id="ARBA00023125"/>
    </source>
</evidence>
<feature type="compositionally biased region" description="Gly residues" evidence="8">
    <location>
        <begin position="1"/>
        <end position="11"/>
    </location>
</feature>
<feature type="region of interest" description="Disordered" evidence="8">
    <location>
        <begin position="1"/>
        <end position="30"/>
    </location>
</feature>
<feature type="domain" description="BES1/BZR1 plant transcription factor N-terminal" evidence="9">
    <location>
        <begin position="14"/>
        <end position="116"/>
    </location>
</feature>
<comment type="subcellular location">
    <subcellularLocation>
        <location evidence="7">Nucleus</location>
    </subcellularLocation>
</comment>
<dbReference type="GO" id="GO:0003677">
    <property type="term" value="F:DNA binding"/>
    <property type="evidence" value="ECO:0007669"/>
    <property type="project" value="UniProtKB-UniRule"/>
</dbReference>
<evidence type="ECO:0000256" key="2">
    <source>
        <dbReference type="ARBA" id="ARBA00022604"/>
    </source>
</evidence>
<dbReference type="EMBL" id="JAUUTY010000006">
    <property type="protein sequence ID" value="KAK1616325.1"/>
    <property type="molecule type" value="Genomic_DNA"/>
</dbReference>
<evidence type="ECO:0000256" key="6">
    <source>
        <dbReference type="ARBA" id="ARBA00023163"/>
    </source>
</evidence>
<comment type="function">
    <text evidence="7">Functions in brassinosteroid signaling. May function as transcriptional repressor.</text>
</comment>
<dbReference type="InterPro" id="IPR033264">
    <property type="entry name" value="BZR"/>
</dbReference>
<sequence>MMLGGGSGGMGAPSRVPTWRERENNRRRERRRRAIAAKIFSGLRAQGNYTLPKHCDNNEVLKALADEAGWTVEPDGTTYRKGCKPLLAVRTGPPTPSPCSSQQVSPRASFRSSGSSHITLGGGGGSGSGGYFGGMDGGSLVPWLTNLSSGPSFASSSKYSYFDGGSMSAPVTSPSGSPPRMPLPSFNTGWGVYPVKAVPPRQYDYSMPNSRPSSPRVAPDPNWLSGFSISSTGPSSPAYNLIAHRPNPFGTATAPSTRVHTPALSGAGSPVAEGDGPMGYSAAEGGFQFGSDEGLLNAWHGERVEEEPDEDELELRLTLGRKKYRGAAAGAADNA</sequence>
<keyword evidence="5 7" id="KW-0238">DNA-binding</keyword>
<protein>
    <recommendedName>
        <fullName evidence="7">Protein BZR1 homolog</fullName>
    </recommendedName>
    <alternativeName>
        <fullName evidence="7">Protein BRASSINAZOLE-RESISTANT 1 homolog</fullName>
    </alternativeName>
</protein>
<dbReference type="GO" id="GO:0003700">
    <property type="term" value="F:DNA-binding transcription factor activity"/>
    <property type="evidence" value="ECO:0007669"/>
    <property type="project" value="UniProtKB-UniRule"/>
</dbReference>
<evidence type="ECO:0000313" key="11">
    <source>
        <dbReference type="EMBL" id="KAK1616325.1"/>
    </source>
</evidence>
<dbReference type="InterPro" id="IPR008540">
    <property type="entry name" value="BES1_N"/>
</dbReference>
<feature type="compositionally biased region" description="Low complexity" evidence="8">
    <location>
        <begin position="105"/>
        <end position="119"/>
    </location>
</feature>
<keyword evidence="2" id="KW-0341">Growth regulation</keyword>
<gene>
    <name evidence="11" type="ORF">QYE76_021842</name>
    <name evidence="10" type="ORF">QYE76_059264</name>
</gene>
<evidence type="ECO:0000259" key="9">
    <source>
        <dbReference type="Pfam" id="PF05687"/>
    </source>
</evidence>
<proteinExistence type="inferred from homology"/>
<dbReference type="EMBL" id="JAUUTY010000391">
    <property type="protein sequence ID" value="KAK1601600.1"/>
    <property type="molecule type" value="Genomic_DNA"/>
</dbReference>
<evidence type="ECO:0000313" key="10">
    <source>
        <dbReference type="EMBL" id="KAK1601600.1"/>
    </source>
</evidence>
<keyword evidence="12" id="KW-1185">Reference proteome</keyword>
<reference evidence="11" key="1">
    <citation type="submission" date="2023-07" db="EMBL/GenBank/DDBJ databases">
        <title>A chromosome-level genome assembly of Lolium multiflorum.</title>
        <authorList>
            <person name="Chen Y."/>
            <person name="Copetti D."/>
            <person name="Kolliker R."/>
            <person name="Studer B."/>
        </authorList>
    </citation>
    <scope>NUCLEOTIDE SEQUENCE</scope>
    <source>
        <strain evidence="11">02402/16</strain>
        <tissue evidence="11">Leaf</tissue>
    </source>
</reference>
<dbReference type="PANTHER" id="PTHR31506:SF2">
    <property type="entry name" value="BES1_BZR1 HOMOLOG PROTEIN 3"/>
    <property type="match status" value="1"/>
</dbReference>
<feature type="region of interest" description="Disordered" evidence="8">
    <location>
        <begin position="91"/>
        <end position="122"/>
    </location>
</feature>
<evidence type="ECO:0000256" key="1">
    <source>
        <dbReference type="ARBA" id="ARBA00005909"/>
    </source>
</evidence>
<dbReference type="GO" id="GO:0006351">
    <property type="term" value="P:DNA-templated transcription"/>
    <property type="evidence" value="ECO:0007669"/>
    <property type="project" value="InterPro"/>
</dbReference>
<dbReference type="GO" id="GO:0009742">
    <property type="term" value="P:brassinosteroid mediated signaling pathway"/>
    <property type="evidence" value="ECO:0007669"/>
    <property type="project" value="UniProtKB-UniRule"/>
</dbReference>